<name>A0A2P6QHG1_ROSCH</name>
<dbReference type="AlphaFoldDB" id="A0A2P6QHG1"/>
<dbReference type="Gramene" id="PRQ33616">
    <property type="protein sequence ID" value="PRQ33616"/>
    <property type="gene ID" value="RchiOBHm_Chr5g0059561"/>
</dbReference>
<dbReference type="Proteomes" id="UP000238479">
    <property type="component" value="Chromosome 5"/>
</dbReference>
<gene>
    <name evidence="2" type="ORF">RchiOBHm_Chr5g0059561</name>
</gene>
<evidence type="ECO:0000313" key="2">
    <source>
        <dbReference type="EMBL" id="PRQ33616.1"/>
    </source>
</evidence>
<dbReference type="EMBL" id="PDCK01000043">
    <property type="protein sequence ID" value="PRQ33616.1"/>
    <property type="molecule type" value="Genomic_DNA"/>
</dbReference>
<accession>A0A2P6QHG1</accession>
<keyword evidence="3" id="KW-1185">Reference proteome</keyword>
<reference evidence="2 3" key="1">
    <citation type="journal article" date="2018" name="Nat. Genet.">
        <title>The Rosa genome provides new insights in the design of modern roses.</title>
        <authorList>
            <person name="Bendahmane M."/>
        </authorList>
    </citation>
    <scope>NUCLEOTIDE SEQUENCE [LARGE SCALE GENOMIC DNA]</scope>
    <source>
        <strain evidence="3">cv. Old Blush</strain>
    </source>
</reference>
<sequence>MTPLLALHDHDTVYCGFGLWSELGLMFEYMNRPESDKKQASPPWPEAQLSGSSI</sequence>
<feature type="region of interest" description="Disordered" evidence="1">
    <location>
        <begin position="34"/>
        <end position="54"/>
    </location>
</feature>
<evidence type="ECO:0000313" key="3">
    <source>
        <dbReference type="Proteomes" id="UP000238479"/>
    </source>
</evidence>
<evidence type="ECO:0000256" key="1">
    <source>
        <dbReference type="SAM" id="MobiDB-lite"/>
    </source>
</evidence>
<protein>
    <submittedName>
        <fullName evidence="2">Uncharacterized protein</fullName>
    </submittedName>
</protein>
<comment type="caution">
    <text evidence="2">The sequence shown here is derived from an EMBL/GenBank/DDBJ whole genome shotgun (WGS) entry which is preliminary data.</text>
</comment>
<organism evidence="2 3">
    <name type="scientific">Rosa chinensis</name>
    <name type="common">China rose</name>
    <dbReference type="NCBI Taxonomy" id="74649"/>
    <lineage>
        <taxon>Eukaryota</taxon>
        <taxon>Viridiplantae</taxon>
        <taxon>Streptophyta</taxon>
        <taxon>Embryophyta</taxon>
        <taxon>Tracheophyta</taxon>
        <taxon>Spermatophyta</taxon>
        <taxon>Magnoliopsida</taxon>
        <taxon>eudicotyledons</taxon>
        <taxon>Gunneridae</taxon>
        <taxon>Pentapetalae</taxon>
        <taxon>rosids</taxon>
        <taxon>fabids</taxon>
        <taxon>Rosales</taxon>
        <taxon>Rosaceae</taxon>
        <taxon>Rosoideae</taxon>
        <taxon>Rosoideae incertae sedis</taxon>
        <taxon>Rosa</taxon>
    </lineage>
</organism>
<proteinExistence type="predicted"/>